<dbReference type="Proteomes" id="UP000550707">
    <property type="component" value="Unassembled WGS sequence"/>
</dbReference>
<feature type="chain" id="PRO_5029480006" evidence="9">
    <location>
        <begin position="24"/>
        <end position="338"/>
    </location>
</feature>
<proteinExistence type="inferred from homology"/>
<evidence type="ECO:0000256" key="7">
    <source>
        <dbReference type="ARBA" id="ARBA00023157"/>
    </source>
</evidence>
<feature type="domain" description="Cathepsin propeptide inhibitor" evidence="11">
    <location>
        <begin position="35"/>
        <end position="95"/>
    </location>
</feature>
<dbReference type="GO" id="GO:0008234">
    <property type="term" value="F:cysteine-type peptidase activity"/>
    <property type="evidence" value="ECO:0007669"/>
    <property type="project" value="UniProtKB-KW"/>
</dbReference>
<evidence type="ECO:0000256" key="4">
    <source>
        <dbReference type="ARBA" id="ARBA00022801"/>
    </source>
</evidence>
<reference evidence="12 13" key="1">
    <citation type="journal article" date="2020" name="Nature">
        <title>Six reference-quality genomes reveal evolution of bat adaptations.</title>
        <authorList>
            <person name="Jebb D."/>
            <person name="Huang Z."/>
            <person name="Pippel M."/>
            <person name="Hughes G.M."/>
            <person name="Lavrichenko K."/>
            <person name="Devanna P."/>
            <person name="Winkler S."/>
            <person name="Jermiin L.S."/>
            <person name="Skirmuntt E.C."/>
            <person name="Katzourakis A."/>
            <person name="Burkitt-Gray L."/>
            <person name="Ray D.A."/>
            <person name="Sullivan K.A.M."/>
            <person name="Roscito J.G."/>
            <person name="Kirilenko B.M."/>
            <person name="Davalos L.M."/>
            <person name="Corthals A.P."/>
            <person name="Power M.L."/>
            <person name="Jones G."/>
            <person name="Ransome R.D."/>
            <person name="Dechmann D.K.N."/>
            <person name="Locatelli A.G."/>
            <person name="Puechmaille S.J."/>
            <person name="Fedrigo O."/>
            <person name="Jarvis E.D."/>
            <person name="Hiller M."/>
            <person name="Vernes S.C."/>
            <person name="Myers E.W."/>
            <person name="Teeling E.C."/>
        </authorList>
    </citation>
    <scope>NUCLEOTIDE SEQUENCE [LARGE SCALE GENOMIC DNA]</scope>
    <source>
        <strain evidence="12">MMolMol1</strain>
        <tissue evidence="12">Muscle</tissue>
    </source>
</reference>
<dbReference type="PROSITE" id="PS00640">
    <property type="entry name" value="THIOL_PROTEASE_ASN"/>
    <property type="match status" value="1"/>
</dbReference>
<organism evidence="12 13">
    <name type="scientific">Molossus molossus</name>
    <name type="common">Pallas' mastiff bat</name>
    <name type="synonym">Vespertilio molossus</name>
    <dbReference type="NCBI Taxonomy" id="27622"/>
    <lineage>
        <taxon>Eukaryota</taxon>
        <taxon>Metazoa</taxon>
        <taxon>Chordata</taxon>
        <taxon>Craniata</taxon>
        <taxon>Vertebrata</taxon>
        <taxon>Euteleostomi</taxon>
        <taxon>Mammalia</taxon>
        <taxon>Eutheria</taxon>
        <taxon>Laurasiatheria</taxon>
        <taxon>Chiroptera</taxon>
        <taxon>Yangochiroptera</taxon>
        <taxon>Molossidae</taxon>
        <taxon>Molossus</taxon>
    </lineage>
</organism>
<evidence type="ECO:0000256" key="2">
    <source>
        <dbReference type="ARBA" id="ARBA00008455"/>
    </source>
</evidence>
<evidence type="ECO:0000256" key="5">
    <source>
        <dbReference type="ARBA" id="ARBA00022807"/>
    </source>
</evidence>
<comment type="similarity">
    <text evidence="2">Belongs to the peptidase C1 family.</text>
</comment>
<dbReference type="OrthoDB" id="190265at2759"/>
<dbReference type="InterPro" id="IPR000169">
    <property type="entry name" value="Pept_cys_AS"/>
</dbReference>
<evidence type="ECO:0000313" key="13">
    <source>
        <dbReference type="Proteomes" id="UP000550707"/>
    </source>
</evidence>
<feature type="signal peptide" evidence="9">
    <location>
        <begin position="1"/>
        <end position="23"/>
    </location>
</feature>
<keyword evidence="8" id="KW-0458">Lysosome</keyword>
<dbReference type="SMART" id="SM00645">
    <property type="entry name" value="Pept_C1"/>
    <property type="match status" value="1"/>
</dbReference>
<dbReference type="EMBL" id="JACASF010000020">
    <property type="protein sequence ID" value="KAF6413050.1"/>
    <property type="molecule type" value="Genomic_DNA"/>
</dbReference>
<dbReference type="InterPro" id="IPR013128">
    <property type="entry name" value="Peptidase_C1A"/>
</dbReference>
<keyword evidence="4" id="KW-0378">Hydrolase</keyword>
<keyword evidence="5" id="KW-0788">Thiol protease</keyword>
<comment type="caution">
    <text evidence="12">The sequence shown here is derived from an EMBL/GenBank/DDBJ whole genome shotgun (WGS) entry which is preliminary data.</text>
</comment>
<dbReference type="PROSITE" id="PS00139">
    <property type="entry name" value="THIOL_PROTEASE_CYS"/>
    <property type="match status" value="1"/>
</dbReference>
<evidence type="ECO:0000313" key="12">
    <source>
        <dbReference type="EMBL" id="KAF6413050.1"/>
    </source>
</evidence>
<gene>
    <name evidence="12" type="ORF">HJG59_003493</name>
</gene>
<evidence type="ECO:0000259" key="11">
    <source>
        <dbReference type="SMART" id="SM00848"/>
    </source>
</evidence>
<keyword evidence="6" id="KW-0865">Zymogen</keyword>
<evidence type="ECO:0000256" key="9">
    <source>
        <dbReference type="SAM" id="SignalP"/>
    </source>
</evidence>
<evidence type="ECO:0000256" key="6">
    <source>
        <dbReference type="ARBA" id="ARBA00023145"/>
    </source>
</evidence>
<dbReference type="GO" id="GO:0006508">
    <property type="term" value="P:proteolysis"/>
    <property type="evidence" value="ECO:0007669"/>
    <property type="project" value="UniProtKB-KW"/>
</dbReference>
<dbReference type="SMART" id="SM00848">
    <property type="entry name" value="Inhibitor_I29"/>
    <property type="match status" value="1"/>
</dbReference>
<dbReference type="InterPro" id="IPR039417">
    <property type="entry name" value="Peptidase_C1A_papain-like"/>
</dbReference>
<dbReference type="InterPro" id="IPR038765">
    <property type="entry name" value="Papain-like_cys_pep_sf"/>
</dbReference>
<dbReference type="FunCoup" id="A0A7J8CQ93">
    <property type="interactions" value="543"/>
</dbReference>
<dbReference type="InterPro" id="IPR025660">
    <property type="entry name" value="Pept_his_AS"/>
</dbReference>
<accession>A0A7J8CQ93</accession>
<dbReference type="InterPro" id="IPR013201">
    <property type="entry name" value="Prot_inhib_I29"/>
</dbReference>
<evidence type="ECO:0000256" key="1">
    <source>
        <dbReference type="ARBA" id="ARBA00004371"/>
    </source>
</evidence>
<name>A0A7J8CQ93_MOLMO</name>
<protein>
    <submittedName>
        <fullName evidence="12">Cathepsin S</fullName>
    </submittedName>
</protein>
<dbReference type="Gene3D" id="3.90.70.10">
    <property type="entry name" value="Cysteine proteinases"/>
    <property type="match status" value="1"/>
</dbReference>
<keyword evidence="3" id="KW-0645">Protease</keyword>
<comment type="subcellular location">
    <subcellularLocation>
        <location evidence="1">Lysosome</location>
    </subcellularLocation>
</comment>
<dbReference type="Pfam" id="PF08246">
    <property type="entry name" value="Inhibitor_I29"/>
    <property type="match status" value="1"/>
</dbReference>
<feature type="domain" description="Peptidase C1A papain C-terminal" evidence="10">
    <location>
        <begin position="122"/>
        <end position="337"/>
    </location>
</feature>
<dbReference type="Pfam" id="PF00112">
    <property type="entry name" value="Peptidase_C1"/>
    <property type="match status" value="1"/>
</dbReference>
<dbReference type="AlphaFoldDB" id="A0A7J8CQ93"/>
<dbReference type="CDD" id="cd02248">
    <property type="entry name" value="Peptidase_C1A"/>
    <property type="match status" value="1"/>
</dbReference>
<sequence>MGATAGSIIMKWLLWVLLGCSMAQLHKDPTLDHHWDLWKKTYGKEYKDKNEEEARRLIWEKNLKFVMLHNLEHSMGMHSYDLGMNHLADMTSEEVMSLMSSLRVPSQWQRNVTYKLNSNQKLPDSVDWRDKGCVTEVKNQGSCGSCWAFSAVGALEAQLKLKTGKLISLSPQNLVDCATEKYLNKGCKGGYITQAFQYIIDNNGIQSEASYPYKAMDGKCQYDSKYRAATCSKYTDLPSGREDALKEAVANKGPVSVAIDASHPSFFLYKSGVYYDQACTLNVNHAVLVVGYGNLNGKDYWLVKNSWGLYFGDQGYVRMARNSGNHCGIASYASYPEI</sequence>
<dbReference type="GO" id="GO:0005764">
    <property type="term" value="C:lysosome"/>
    <property type="evidence" value="ECO:0007669"/>
    <property type="project" value="UniProtKB-SubCell"/>
</dbReference>
<dbReference type="FunFam" id="3.90.70.10:FF:000006">
    <property type="entry name" value="Cathepsin S"/>
    <property type="match status" value="1"/>
</dbReference>
<keyword evidence="13" id="KW-1185">Reference proteome</keyword>
<dbReference type="InterPro" id="IPR025661">
    <property type="entry name" value="Pept_asp_AS"/>
</dbReference>
<dbReference type="SUPFAM" id="SSF54001">
    <property type="entry name" value="Cysteine proteinases"/>
    <property type="match status" value="1"/>
</dbReference>
<dbReference type="InterPro" id="IPR000668">
    <property type="entry name" value="Peptidase_C1A_C"/>
</dbReference>
<evidence type="ECO:0000259" key="10">
    <source>
        <dbReference type="SMART" id="SM00645"/>
    </source>
</evidence>
<dbReference type="PROSITE" id="PS00639">
    <property type="entry name" value="THIOL_PROTEASE_HIS"/>
    <property type="match status" value="1"/>
</dbReference>
<dbReference type="PANTHER" id="PTHR12411">
    <property type="entry name" value="CYSTEINE PROTEASE FAMILY C1-RELATED"/>
    <property type="match status" value="1"/>
</dbReference>
<keyword evidence="9" id="KW-0732">Signal</keyword>
<evidence type="ECO:0000256" key="3">
    <source>
        <dbReference type="ARBA" id="ARBA00022670"/>
    </source>
</evidence>
<dbReference type="PRINTS" id="PR00705">
    <property type="entry name" value="PAPAIN"/>
</dbReference>
<keyword evidence="7" id="KW-1015">Disulfide bond</keyword>
<evidence type="ECO:0000256" key="8">
    <source>
        <dbReference type="ARBA" id="ARBA00023228"/>
    </source>
</evidence>
<dbReference type="InParanoid" id="A0A7J8CQ93"/>